<evidence type="ECO:0000313" key="2">
    <source>
        <dbReference type="Proteomes" id="UP000028703"/>
    </source>
</evidence>
<gene>
    <name evidence="1" type="ORF">IX38_21470</name>
</gene>
<sequence>MFCSQMRNDRSACDSIDLQKLKKEFIKHPTCEKYKEIIGAYGCLHFSIDDFEIMNIATKKCNCKDAYFDLYHYYKKLNFKLSDQSDCDSDSMLLNNLSLKMRKHAISSLIKSNLESNSELSIYYYYGIYVKKDQKKAIKMIKKSYTYKISDESAEQDLKDWEESILPCSAK</sequence>
<reference evidence="1 2" key="1">
    <citation type="submission" date="2014-07" db="EMBL/GenBank/DDBJ databases">
        <title>Genome of Chryseobacterium luteum DSM 18605.</title>
        <authorList>
            <person name="Stropko S.J."/>
            <person name="Pipes S.E."/>
            <person name="Newman J.D."/>
        </authorList>
    </citation>
    <scope>NUCLEOTIDE SEQUENCE [LARGE SCALE GENOMIC DNA]</scope>
    <source>
        <strain evidence="1 2">DSM 18605</strain>
    </source>
</reference>
<organism evidence="1 2">
    <name type="scientific">Chryseobacterium luteum</name>
    <dbReference type="NCBI Taxonomy" id="421531"/>
    <lineage>
        <taxon>Bacteria</taxon>
        <taxon>Pseudomonadati</taxon>
        <taxon>Bacteroidota</taxon>
        <taxon>Flavobacteriia</taxon>
        <taxon>Flavobacteriales</taxon>
        <taxon>Weeksellaceae</taxon>
        <taxon>Chryseobacterium group</taxon>
        <taxon>Chryseobacterium</taxon>
    </lineage>
</organism>
<dbReference type="Proteomes" id="UP000028703">
    <property type="component" value="Unassembled WGS sequence"/>
</dbReference>
<evidence type="ECO:0000313" key="1">
    <source>
        <dbReference type="EMBL" id="KFE97096.1"/>
    </source>
</evidence>
<protein>
    <submittedName>
        <fullName evidence="1">Uncharacterized protein</fullName>
    </submittedName>
</protein>
<proteinExistence type="predicted"/>
<dbReference type="AlphaFoldDB" id="A0A085YY33"/>
<dbReference type="STRING" id="421531.IX38_21470"/>
<name>A0A085YY33_9FLAO</name>
<comment type="caution">
    <text evidence="1">The sequence shown here is derived from an EMBL/GenBank/DDBJ whole genome shotgun (WGS) entry which is preliminary data.</text>
</comment>
<accession>A0A085YY33</accession>
<keyword evidence="2" id="KW-1185">Reference proteome</keyword>
<dbReference type="EMBL" id="JPRO01000030">
    <property type="protein sequence ID" value="KFE97096.1"/>
    <property type="molecule type" value="Genomic_DNA"/>
</dbReference>